<reference evidence="1 2" key="1">
    <citation type="submission" date="2015-09" db="EMBL/GenBank/DDBJ databases">
        <authorList>
            <consortium name="Pathogen Informatics"/>
        </authorList>
    </citation>
    <scope>NUCLEOTIDE SEQUENCE [LARGE SCALE GENOMIC DNA]</scope>
    <source>
        <strain evidence="1 2">2789STDY5608850</strain>
    </source>
</reference>
<evidence type="ECO:0008006" key="3">
    <source>
        <dbReference type="Google" id="ProtNLM"/>
    </source>
</evidence>
<dbReference type="AlphaFoldDB" id="A0A174MXG3"/>
<dbReference type="Proteomes" id="UP000095651">
    <property type="component" value="Unassembled WGS sequence"/>
</dbReference>
<evidence type="ECO:0000313" key="1">
    <source>
        <dbReference type="EMBL" id="CUP39038.1"/>
    </source>
</evidence>
<proteinExistence type="predicted"/>
<sequence length="251" mass="28685">MESEELFYPEISVAIGSYALQKGVEVEVYSDQNSYFDWAKIRFTPQFQENISVKKKEPGTVMLGYNRVLDTVFEGYVTGPYSGGGYMDEIVLKDKMLLLEETIISNTFLDVTPQEIISYCLAQAGVTETKLSAEIYQPRSVVSIAQKNVIAVINEINTIWGIKNKFFFSGGIFYWGEKPEQEKIYNFEYGVNIITLDKPLGSWELETVSAPFVKHSHKINITHPKISGEFEVQKVIFRTNENGFIRTYINF</sequence>
<name>A0A174MXG3_9FIRM</name>
<protein>
    <recommendedName>
        <fullName evidence="3">Serine/arginine repetitive matrix protein 2</fullName>
    </recommendedName>
</protein>
<dbReference type="EMBL" id="CYZE01000028">
    <property type="protein sequence ID" value="CUP39038.1"/>
    <property type="molecule type" value="Genomic_DNA"/>
</dbReference>
<dbReference type="SUPFAM" id="SSF69279">
    <property type="entry name" value="Phage tail proteins"/>
    <property type="match status" value="1"/>
</dbReference>
<accession>A0A174MXG3</accession>
<gene>
    <name evidence="1" type="ORF">ERS852407_05797</name>
</gene>
<dbReference type="RefSeq" id="WP_055660476.1">
    <property type="nucleotide sequence ID" value="NZ_CABIXC010000028.1"/>
</dbReference>
<evidence type="ECO:0000313" key="2">
    <source>
        <dbReference type="Proteomes" id="UP000095651"/>
    </source>
</evidence>
<organism evidence="1 2">
    <name type="scientific">Hungatella hathewayi</name>
    <dbReference type="NCBI Taxonomy" id="154046"/>
    <lineage>
        <taxon>Bacteria</taxon>
        <taxon>Bacillati</taxon>
        <taxon>Bacillota</taxon>
        <taxon>Clostridia</taxon>
        <taxon>Lachnospirales</taxon>
        <taxon>Lachnospiraceae</taxon>
        <taxon>Hungatella</taxon>
    </lineage>
</organism>